<dbReference type="Proteomes" id="UP000694050">
    <property type="component" value="Unassembled WGS sequence"/>
</dbReference>
<sequence length="480" mass="54275">MYSTSMNQSTTGSGVGAVEADMPMPGGDAQKRLIEACKGNASLYELYLQLPKLADDLESDATMRRYGFSVADTVKALRKGNSWAMCELLHSIPSDVAKSIVRGTVAYDIEHDHFPCYETPVRNAVFRDQIPGVYVVSMSRFRTTPQGRDNLDGRFLNGKEMKMVIADINKYIDGYNVHVQFQKDLHDGRVMSINDLSATDAQALDHLKMIDGFAHVGSQWGSPVYIKKQSHIDKHRALVRTLATMCTIDPTEIVRMKQGPLYVGCSKDLGKRTQVYNQNNIKDINKPLGLTLSILRKLDLDVKVNVSVVLRTWKAEQLAMAEQLVTTLAGSLVFQYGFNATESGGTGSQTVRSVESLRINTECIMSHKQYMRDNLKGTLFELEQRETFLEILDQTQNDTRQIRDALARCADKLRALPRNIRWTDKLDDLKKVHARLREDLKKREENLKLLDLLLDIQKMVFEETGKPVIRLKRRDEVTGS</sequence>
<evidence type="ECO:0000313" key="2">
    <source>
        <dbReference type="EMBL" id="KAG7410448.1"/>
    </source>
</evidence>
<comment type="caution">
    <text evidence="2">The sequence shown here is derived from an EMBL/GenBank/DDBJ whole genome shotgun (WGS) entry which is preliminary data.</text>
</comment>
<accession>A0A8J5TTF5</accession>
<organism evidence="2 3">
    <name type="scientific">Fusarium oxysporum f. sp. rapae</name>
    <dbReference type="NCBI Taxonomy" id="485398"/>
    <lineage>
        <taxon>Eukaryota</taxon>
        <taxon>Fungi</taxon>
        <taxon>Dikarya</taxon>
        <taxon>Ascomycota</taxon>
        <taxon>Pezizomycotina</taxon>
        <taxon>Sordariomycetes</taxon>
        <taxon>Hypocreomycetidae</taxon>
        <taxon>Hypocreales</taxon>
        <taxon>Nectriaceae</taxon>
        <taxon>Fusarium</taxon>
        <taxon>Fusarium oxysporum species complex</taxon>
    </lineage>
</organism>
<evidence type="ECO:0000256" key="1">
    <source>
        <dbReference type="SAM" id="MobiDB-lite"/>
    </source>
</evidence>
<gene>
    <name evidence="2" type="ORF">Forpe1208_v009809</name>
</gene>
<protein>
    <submittedName>
        <fullName evidence="2">Uncharacterized protein</fullName>
    </submittedName>
</protein>
<dbReference type="EMBL" id="JAELUQ010000007">
    <property type="protein sequence ID" value="KAG7410448.1"/>
    <property type="molecule type" value="Genomic_DNA"/>
</dbReference>
<name>A0A8J5TTF5_FUSOX</name>
<feature type="compositionally biased region" description="Polar residues" evidence="1">
    <location>
        <begin position="1"/>
        <end position="12"/>
    </location>
</feature>
<dbReference type="AlphaFoldDB" id="A0A8J5TTF5"/>
<evidence type="ECO:0000313" key="3">
    <source>
        <dbReference type="Proteomes" id="UP000694050"/>
    </source>
</evidence>
<proteinExistence type="predicted"/>
<feature type="region of interest" description="Disordered" evidence="1">
    <location>
        <begin position="1"/>
        <end position="22"/>
    </location>
</feature>
<reference evidence="2" key="1">
    <citation type="submission" date="2021-04" db="EMBL/GenBank/DDBJ databases">
        <title>First draft genome resource for Brassicaceae pathogens Fusarium oxysporum f. sp. raphani and Fusarium oxysporum f. sp. rapae.</title>
        <authorList>
            <person name="Asai S."/>
        </authorList>
    </citation>
    <scope>NUCLEOTIDE SEQUENCE</scope>
    <source>
        <strain evidence="2">Tf1208</strain>
    </source>
</reference>